<feature type="transmembrane region" description="Helical" evidence="2">
    <location>
        <begin position="306"/>
        <end position="327"/>
    </location>
</feature>
<proteinExistence type="predicted"/>
<evidence type="ECO:0008006" key="5">
    <source>
        <dbReference type="Google" id="ProtNLM"/>
    </source>
</evidence>
<evidence type="ECO:0000256" key="2">
    <source>
        <dbReference type="SAM" id="Phobius"/>
    </source>
</evidence>
<dbReference type="InterPro" id="IPR045931">
    <property type="entry name" value="DUF6350"/>
</dbReference>
<dbReference type="AlphaFoldDB" id="A0A7W7LKL1"/>
<feature type="transmembrane region" description="Helical" evidence="2">
    <location>
        <begin position="240"/>
        <end position="261"/>
    </location>
</feature>
<feature type="transmembrane region" description="Helical" evidence="2">
    <location>
        <begin position="43"/>
        <end position="68"/>
    </location>
</feature>
<dbReference type="RefSeq" id="WP_184346297.1">
    <property type="nucleotide sequence ID" value="NZ_JACHJH010000001.1"/>
</dbReference>
<reference evidence="3 4" key="1">
    <citation type="submission" date="2020-08" db="EMBL/GenBank/DDBJ databases">
        <title>Genomic Encyclopedia of Type Strains, Phase III (KMG-III): the genomes of soil and plant-associated and newly described type strains.</title>
        <authorList>
            <person name="Whitman W."/>
        </authorList>
    </citation>
    <scope>NUCLEOTIDE SEQUENCE [LARGE SCALE GENOMIC DNA]</scope>
    <source>
        <strain evidence="3 4">CECT 3266</strain>
    </source>
</reference>
<protein>
    <recommendedName>
        <fullName evidence="5">Integral membrane protein</fullName>
    </recommendedName>
</protein>
<feature type="transmembrane region" description="Helical" evidence="2">
    <location>
        <begin position="182"/>
        <end position="200"/>
    </location>
</feature>
<dbReference type="Proteomes" id="UP000556084">
    <property type="component" value="Unassembled WGS sequence"/>
</dbReference>
<feature type="compositionally biased region" description="Pro residues" evidence="1">
    <location>
        <begin position="15"/>
        <end position="30"/>
    </location>
</feature>
<feature type="transmembrane region" description="Helical" evidence="2">
    <location>
        <begin position="148"/>
        <end position="170"/>
    </location>
</feature>
<keyword evidence="2" id="KW-0812">Transmembrane</keyword>
<comment type="caution">
    <text evidence="3">The sequence shown here is derived from an EMBL/GenBank/DDBJ whole genome shotgun (WGS) entry which is preliminary data.</text>
</comment>
<dbReference type="Pfam" id="PF19877">
    <property type="entry name" value="DUF6350"/>
    <property type="match status" value="1"/>
</dbReference>
<feature type="region of interest" description="Disordered" evidence="1">
    <location>
        <begin position="1"/>
        <end position="34"/>
    </location>
</feature>
<feature type="transmembrane region" description="Helical" evidence="2">
    <location>
        <begin position="281"/>
        <end position="299"/>
    </location>
</feature>
<keyword evidence="2" id="KW-0472">Membrane</keyword>
<organism evidence="3 4">
    <name type="scientific">Streptomyces olivoverticillatus</name>
    <dbReference type="NCBI Taxonomy" id="66427"/>
    <lineage>
        <taxon>Bacteria</taxon>
        <taxon>Bacillati</taxon>
        <taxon>Actinomycetota</taxon>
        <taxon>Actinomycetes</taxon>
        <taxon>Kitasatosporales</taxon>
        <taxon>Streptomycetaceae</taxon>
        <taxon>Streptomyces</taxon>
    </lineage>
</organism>
<name>A0A7W7LKL1_9ACTN</name>
<keyword evidence="2" id="KW-1133">Transmembrane helix</keyword>
<feature type="transmembrane region" description="Helical" evidence="2">
    <location>
        <begin position="380"/>
        <end position="401"/>
    </location>
</feature>
<sequence>MTHYADHGSVSPSSSPLPSPSPQPPLSPHPPFDDAGGPSAAGAVFVGGVAAAGVGLGAFALGALALWITSPYPDNGPGGALRIAADMWLLAHGVHLVRTETLTGTSAPVGLTPLLFAVVPCTLLYRAARHALEPPEGEPPDAPGLPPLRAFATMVGGYLFVAVAAVLYALAGPLQASPLSALLHLPLAAGALVAAGMWTAAGCPGWTAAPPGVRRVLSVVPRGVRAWFTRRRMVAAVRTAASGIAVLLGGGMLLVAVSLGMHAGAAQEAFTQLASGWSGRVAVAVLSAALLPNAVIWAASYGLGAGFTVGAGSVAAPVAVAAAGGYPLLPRFPLLAALPAPGEAGPLALAGAAAVSVAAGVAVARAAVPRDAARAGRREVAATAALAAVLCAVVTTVLAYAASGPLGDGALADFGPRCLRAGEAAGAWTFALGVPGALLLRWRRIVVARRVGVEEEGAAAAVEPRGAWTRLGTALGLRVGEEVPDADADAAVAAAVEFVPVPAPAAEPDVPLPPARFAPFRGLAVWLGFVAPVEWAVEEPPVWPVPESLPVLPVPNWHDADARRVRWAALKDAGGGLMTDFEPRDLPVPAEDG</sequence>
<evidence type="ECO:0000313" key="3">
    <source>
        <dbReference type="EMBL" id="MBB4891779.1"/>
    </source>
</evidence>
<gene>
    <name evidence="3" type="ORF">FHS39_000779</name>
</gene>
<feature type="transmembrane region" description="Helical" evidence="2">
    <location>
        <begin position="421"/>
        <end position="440"/>
    </location>
</feature>
<keyword evidence="4" id="KW-1185">Reference proteome</keyword>
<accession>A0A7W7LKL1</accession>
<feature type="transmembrane region" description="Helical" evidence="2">
    <location>
        <begin position="347"/>
        <end position="368"/>
    </location>
</feature>
<dbReference type="EMBL" id="JACHJH010000001">
    <property type="protein sequence ID" value="MBB4891779.1"/>
    <property type="molecule type" value="Genomic_DNA"/>
</dbReference>
<evidence type="ECO:0000256" key="1">
    <source>
        <dbReference type="SAM" id="MobiDB-lite"/>
    </source>
</evidence>
<evidence type="ECO:0000313" key="4">
    <source>
        <dbReference type="Proteomes" id="UP000556084"/>
    </source>
</evidence>